<dbReference type="RefSeq" id="WP_337334056.1">
    <property type="nucleotide sequence ID" value="NZ_JBBDHC010000002.1"/>
</dbReference>
<dbReference type="InterPro" id="IPR004043">
    <property type="entry name" value="LCCL"/>
</dbReference>
<proteinExistence type="predicted"/>
<reference evidence="3 4" key="1">
    <citation type="journal article" date="2016" name="Antonie Van Leeuwenhoek">
        <title>Denitratimonas tolerans gen. nov., sp. nov., a denitrifying bacterium isolated from a bioreactor for tannery wastewater treatment.</title>
        <authorList>
            <person name="Han S.I."/>
            <person name="Kim J.O."/>
            <person name="Lee Y.R."/>
            <person name="Ekpeghere K.I."/>
            <person name="Koh S.C."/>
            <person name="Whang K.S."/>
        </authorList>
    </citation>
    <scope>NUCLEOTIDE SEQUENCE [LARGE SCALE GENOMIC DNA]</scope>
    <source>
        <strain evidence="3 4">KACC 17565</strain>
    </source>
</reference>
<dbReference type="Pfam" id="PF03815">
    <property type="entry name" value="LCCL"/>
    <property type="match status" value="1"/>
</dbReference>
<evidence type="ECO:0000313" key="3">
    <source>
        <dbReference type="EMBL" id="MEJ1248334.1"/>
    </source>
</evidence>
<sequence length="308" mass="33706">MKHLMLALFTIGLLAACGSSGPTQSEIRAAFEQEIPGLLELKEFKLEQARNTGSDENPVWVARVIATLAPREATYEIDTVEDGVRILKQVRAAGERINTYGTARSVRNDKGWRHSFQYDGSTDPALGRPLSEYGAGALVAGTPEADALLAEIKRKREEARIAEETRLAEEAAERKRNEEAEAAKRKRIEEAVAKYRAEFAPESLSRFQYGCDRGHIGKSYHYLVQDASPEGGGECRGTDAYMPNSNFVRCIVHAGVLARGESGVVKVTIGGSQRHFVGSPRNGINSVSAGDAYCSYQVELAEKLRVTD</sequence>
<feature type="coiled-coil region" evidence="1">
    <location>
        <begin position="145"/>
        <end position="181"/>
    </location>
</feature>
<dbReference type="AlphaFoldDB" id="A0AAW9R2Z7"/>
<feature type="domain" description="LCCL" evidence="2">
    <location>
        <begin position="233"/>
        <end position="290"/>
    </location>
</feature>
<dbReference type="SUPFAM" id="SSF69848">
    <property type="entry name" value="LCCL domain"/>
    <property type="match status" value="1"/>
</dbReference>
<dbReference type="Gene3D" id="2.170.130.20">
    <property type="entry name" value="LCCL-like domain"/>
    <property type="match status" value="1"/>
</dbReference>
<evidence type="ECO:0000259" key="2">
    <source>
        <dbReference type="Pfam" id="PF03815"/>
    </source>
</evidence>
<gene>
    <name evidence="3" type="ORF">WB794_01390</name>
</gene>
<organism evidence="3 4">
    <name type="scientific">Denitratimonas tolerans</name>
    <dbReference type="NCBI Taxonomy" id="1338420"/>
    <lineage>
        <taxon>Bacteria</taxon>
        <taxon>Pseudomonadati</taxon>
        <taxon>Pseudomonadota</taxon>
        <taxon>Gammaproteobacteria</taxon>
        <taxon>Lysobacterales</taxon>
        <taxon>Lysobacteraceae</taxon>
        <taxon>Denitratimonas</taxon>
    </lineage>
</organism>
<protein>
    <submittedName>
        <fullName evidence="3">LCCL domain-containing protein</fullName>
    </submittedName>
</protein>
<dbReference type="PROSITE" id="PS51257">
    <property type="entry name" value="PROKAR_LIPOPROTEIN"/>
    <property type="match status" value="1"/>
</dbReference>
<dbReference type="EMBL" id="JBBDHC010000002">
    <property type="protein sequence ID" value="MEJ1248334.1"/>
    <property type="molecule type" value="Genomic_DNA"/>
</dbReference>
<keyword evidence="4" id="KW-1185">Reference proteome</keyword>
<evidence type="ECO:0000256" key="1">
    <source>
        <dbReference type="SAM" id="Coils"/>
    </source>
</evidence>
<evidence type="ECO:0000313" key="4">
    <source>
        <dbReference type="Proteomes" id="UP001364472"/>
    </source>
</evidence>
<keyword evidence="1" id="KW-0175">Coiled coil</keyword>
<accession>A0AAW9R2Z7</accession>
<comment type="caution">
    <text evidence="3">The sequence shown here is derived from an EMBL/GenBank/DDBJ whole genome shotgun (WGS) entry which is preliminary data.</text>
</comment>
<name>A0AAW9R2Z7_9GAMM</name>
<dbReference type="InterPro" id="IPR036609">
    <property type="entry name" value="LCCL_sf"/>
</dbReference>
<dbReference type="Proteomes" id="UP001364472">
    <property type="component" value="Unassembled WGS sequence"/>
</dbReference>